<evidence type="ECO:0000259" key="1">
    <source>
        <dbReference type="PROSITE" id="PS50879"/>
    </source>
</evidence>
<dbReference type="Pfam" id="PF00075">
    <property type="entry name" value="RNase_H"/>
    <property type="match status" value="1"/>
</dbReference>
<dbReference type="InterPro" id="IPR036397">
    <property type="entry name" value="RNaseH_sf"/>
</dbReference>
<name>A0A8S4QRZ3_9NEOP</name>
<gene>
    <name evidence="2" type="primary">jg22905</name>
    <name evidence="2" type="ORF">PAEG_LOCUS4901</name>
</gene>
<dbReference type="InterPro" id="IPR012337">
    <property type="entry name" value="RNaseH-like_sf"/>
</dbReference>
<dbReference type="AlphaFoldDB" id="A0A8S4QRZ3"/>
<dbReference type="GO" id="GO:0004523">
    <property type="term" value="F:RNA-DNA hybrid ribonuclease activity"/>
    <property type="evidence" value="ECO:0007669"/>
    <property type="project" value="InterPro"/>
</dbReference>
<feature type="domain" description="RNase H type-1" evidence="1">
    <location>
        <begin position="1"/>
        <end position="134"/>
    </location>
</feature>
<evidence type="ECO:0000313" key="3">
    <source>
        <dbReference type="Proteomes" id="UP000838756"/>
    </source>
</evidence>
<dbReference type="SUPFAM" id="SSF53098">
    <property type="entry name" value="Ribonuclease H-like"/>
    <property type="match status" value="1"/>
</dbReference>
<sequence>MPVITPATTQHCQEVVSPDTTSPKELCAGVYCPELNINRRNNFVFQAECVGITTAPTAMLNRKVSGFNININCDSQAVLKALAKYTTSSKILQDCHNALQTLTQSNRVTLRWIRGHNGNMGNEAADELARLATSLKVLGPEPIIPIPFSANKQTQFSHSEPWINENECKRTKEAFPDLNTRLTTKLLKLSRNKLRTVVSMITGHCQLKKHLLILGITESPLCRTCMEADKNTRHPLP</sequence>
<dbReference type="Gene3D" id="3.30.420.10">
    <property type="entry name" value="Ribonuclease H-like superfamily/Ribonuclease H"/>
    <property type="match status" value="1"/>
</dbReference>
<proteinExistence type="predicted"/>
<dbReference type="OrthoDB" id="7489828at2759"/>
<dbReference type="CDD" id="cd09276">
    <property type="entry name" value="Rnase_HI_RT_non_LTR"/>
    <property type="match status" value="1"/>
</dbReference>
<accession>A0A8S4QRZ3</accession>
<organism evidence="2 3">
    <name type="scientific">Pararge aegeria aegeria</name>
    <dbReference type="NCBI Taxonomy" id="348720"/>
    <lineage>
        <taxon>Eukaryota</taxon>
        <taxon>Metazoa</taxon>
        <taxon>Ecdysozoa</taxon>
        <taxon>Arthropoda</taxon>
        <taxon>Hexapoda</taxon>
        <taxon>Insecta</taxon>
        <taxon>Pterygota</taxon>
        <taxon>Neoptera</taxon>
        <taxon>Endopterygota</taxon>
        <taxon>Lepidoptera</taxon>
        <taxon>Glossata</taxon>
        <taxon>Ditrysia</taxon>
        <taxon>Papilionoidea</taxon>
        <taxon>Nymphalidae</taxon>
        <taxon>Satyrinae</taxon>
        <taxon>Satyrini</taxon>
        <taxon>Parargina</taxon>
        <taxon>Pararge</taxon>
    </lineage>
</organism>
<dbReference type="Proteomes" id="UP000838756">
    <property type="component" value="Unassembled WGS sequence"/>
</dbReference>
<dbReference type="GO" id="GO:0003676">
    <property type="term" value="F:nucleic acid binding"/>
    <property type="evidence" value="ECO:0007669"/>
    <property type="project" value="InterPro"/>
</dbReference>
<reference evidence="2" key="1">
    <citation type="submission" date="2022-03" db="EMBL/GenBank/DDBJ databases">
        <authorList>
            <person name="Lindestad O."/>
        </authorList>
    </citation>
    <scope>NUCLEOTIDE SEQUENCE</scope>
</reference>
<protein>
    <submittedName>
        <fullName evidence="2">Jg22905 protein</fullName>
    </submittedName>
</protein>
<dbReference type="InterPro" id="IPR002156">
    <property type="entry name" value="RNaseH_domain"/>
</dbReference>
<dbReference type="PROSITE" id="PS50879">
    <property type="entry name" value="RNASE_H_1"/>
    <property type="match status" value="1"/>
</dbReference>
<comment type="caution">
    <text evidence="2">The sequence shown here is derived from an EMBL/GenBank/DDBJ whole genome shotgun (WGS) entry which is preliminary data.</text>
</comment>
<keyword evidence="3" id="KW-1185">Reference proteome</keyword>
<dbReference type="EMBL" id="CAKXAJ010017594">
    <property type="protein sequence ID" value="CAH2216953.1"/>
    <property type="molecule type" value="Genomic_DNA"/>
</dbReference>
<evidence type="ECO:0000313" key="2">
    <source>
        <dbReference type="EMBL" id="CAH2216953.1"/>
    </source>
</evidence>